<reference evidence="2" key="1">
    <citation type="submission" date="2011-01" db="EMBL/GenBank/DDBJ databases">
        <title>Complete sequence of chromosome of Acidobacterium sp. MP5ACTX9.</title>
        <authorList>
            <consortium name="US DOE Joint Genome Institute"/>
            <person name="Lucas S."/>
            <person name="Copeland A."/>
            <person name="Lapidus A."/>
            <person name="Cheng J.-F."/>
            <person name="Goodwin L."/>
            <person name="Pitluck S."/>
            <person name="Teshima H."/>
            <person name="Detter J.C."/>
            <person name="Han C."/>
            <person name="Tapia R."/>
            <person name="Land M."/>
            <person name="Hauser L."/>
            <person name="Kyrpides N."/>
            <person name="Ivanova N."/>
            <person name="Ovchinnikova G."/>
            <person name="Pagani I."/>
            <person name="Rawat S.R."/>
            <person name="Mannisto M."/>
            <person name="Haggblom M.M."/>
            <person name="Woyke T."/>
        </authorList>
    </citation>
    <scope>NUCLEOTIDE SEQUENCE [LARGE SCALE GENOMIC DNA]</scope>
    <source>
        <strain evidence="2">MP5ACTX9</strain>
    </source>
</reference>
<protein>
    <recommendedName>
        <fullName evidence="3">Carboxypeptidase regulatory-like domain-containing protein</fullName>
    </recommendedName>
</protein>
<dbReference type="Pfam" id="PF13620">
    <property type="entry name" value="CarboxypepD_reg"/>
    <property type="match status" value="1"/>
</dbReference>
<dbReference type="HOGENOM" id="CLU_053531_0_0_0"/>
<dbReference type="STRING" id="1198114.AciX9_3093"/>
<proteinExistence type="predicted"/>
<dbReference type="EMBL" id="CP002480">
    <property type="protein sequence ID" value="ADW70113.1"/>
    <property type="molecule type" value="Genomic_DNA"/>
</dbReference>
<dbReference type="SUPFAM" id="SSF49478">
    <property type="entry name" value="Cna protein B-type domain"/>
    <property type="match status" value="1"/>
</dbReference>
<sequence length="300" mass="32478">MTDTDQALISTAQIVLEETETKVTRSATSDASGSFSFVAVPPGKYMLRISAPGFSQWKVEDIILHADDALALPTVELGVEEITASVNAITQEDLAEQQISAEEHQRILGILPNFYVSYVSNAAPLTRKQKFKLAFVVSTDPLTFMTTGVTAGIEQAQGDFSGYGPGISGYAQRYAATYGNRLSATFLGSAFFPSIFHQDPRYFYRGHGRIVTRALYAISTTVICKGDNGHFQPNYSNVLGNLGAAFIAGTYYPRSDQHAVQVTVSDTLLGVAYGSFGTLFQEFLLRHVTHGAPPITPAQP</sequence>
<dbReference type="KEGG" id="acm:AciX9_3093"/>
<accession>E8X0S9</accession>
<evidence type="ECO:0000313" key="1">
    <source>
        <dbReference type="EMBL" id="ADW70113.1"/>
    </source>
</evidence>
<keyword evidence="2" id="KW-1185">Reference proteome</keyword>
<dbReference type="PaxDb" id="1198114-AciX9_3093"/>
<dbReference type="eggNOG" id="COG1629">
    <property type="taxonomic scope" value="Bacteria"/>
</dbReference>
<gene>
    <name evidence="1" type="ordered locus">AciX9_3093</name>
</gene>
<dbReference type="Gene3D" id="2.60.40.1120">
    <property type="entry name" value="Carboxypeptidase-like, regulatory domain"/>
    <property type="match status" value="1"/>
</dbReference>
<dbReference type="Proteomes" id="UP000000343">
    <property type="component" value="Chromosome"/>
</dbReference>
<organism evidence="2">
    <name type="scientific">Granulicella tundricola (strain ATCC BAA-1859 / DSM 23138 / MP5ACTX9)</name>
    <dbReference type="NCBI Taxonomy" id="1198114"/>
    <lineage>
        <taxon>Bacteria</taxon>
        <taxon>Pseudomonadati</taxon>
        <taxon>Acidobacteriota</taxon>
        <taxon>Terriglobia</taxon>
        <taxon>Terriglobales</taxon>
        <taxon>Acidobacteriaceae</taxon>
        <taxon>Granulicella</taxon>
    </lineage>
</organism>
<evidence type="ECO:0008006" key="3">
    <source>
        <dbReference type="Google" id="ProtNLM"/>
    </source>
</evidence>
<name>E8X0S9_GRATM</name>
<dbReference type="AlphaFoldDB" id="E8X0S9"/>
<evidence type="ECO:0000313" key="2">
    <source>
        <dbReference type="Proteomes" id="UP000000343"/>
    </source>
</evidence>